<dbReference type="AlphaFoldDB" id="Q47UP9"/>
<evidence type="ECO:0000313" key="1">
    <source>
        <dbReference type="EMBL" id="AAZ24459.1"/>
    </source>
</evidence>
<sequence>MMKMKLSKTNQKIDNNVCKALTIACESSLHEVAGFVWLTHRANYTNFPASLVITCVFNTDEEIDAMKALQHDETMISTIQKQLLKVGVVVKNIKKSVRFDSEQACQAKHDGQWSDRLALSIVKQKPNARRVH</sequence>
<proteinExistence type="predicted"/>
<organism evidence="1 2">
    <name type="scientific">Colwellia psychrerythraea (strain 34H / ATCC BAA-681)</name>
    <name type="common">Vibrio psychroerythus</name>
    <dbReference type="NCBI Taxonomy" id="167879"/>
    <lineage>
        <taxon>Bacteria</taxon>
        <taxon>Pseudomonadati</taxon>
        <taxon>Pseudomonadota</taxon>
        <taxon>Gammaproteobacteria</taxon>
        <taxon>Alteromonadales</taxon>
        <taxon>Colwelliaceae</taxon>
        <taxon>Colwellia</taxon>
    </lineage>
</organism>
<dbReference type="KEGG" id="cps:CPS_4834"/>
<evidence type="ECO:0008006" key="3">
    <source>
        <dbReference type="Google" id="ProtNLM"/>
    </source>
</evidence>
<protein>
    <recommendedName>
        <fullName evidence="3">Fis family transcriptional regulator</fullName>
    </recommendedName>
</protein>
<name>Q47UP9_COLP3</name>
<evidence type="ECO:0000313" key="2">
    <source>
        <dbReference type="Proteomes" id="UP000000547"/>
    </source>
</evidence>
<accession>Q47UP9</accession>
<reference evidence="1" key="1">
    <citation type="journal article" date="2005" name="Proc. Natl. Acad. Sci. U.S.A.">
        <title>The psychrophilic lifestyle as revealed by the genome sequence of Colwellia psychrerythraea 34H through genomic and proteomic analyses.</title>
        <authorList>
            <person name="Methe B.A."/>
            <person name="Nelson K.E."/>
            <person name="Deming J.W."/>
            <person name="Momen B."/>
            <person name="Melamud E."/>
            <person name="Zhang X."/>
            <person name="Moult J."/>
            <person name="Madupu R."/>
            <person name="Nelson W.C."/>
            <person name="Dodson R.J."/>
            <person name="Brinkac L.M."/>
            <person name="Daugherty S.C."/>
            <person name="Durkin A.S."/>
            <person name="DeBoy R.T."/>
            <person name="Kolonay J.F."/>
            <person name="Sullivan S.A."/>
            <person name="Zhou L."/>
            <person name="Davidsen T.M."/>
            <person name="Wu M."/>
            <person name="Huston A.L."/>
            <person name="Lewis M."/>
            <person name="Weaver B."/>
            <person name="Weidman J.F."/>
            <person name="Khouri H."/>
            <person name="Utterback T.R."/>
            <person name="Feldblyum T.V."/>
            <person name="Fraser C.M."/>
        </authorList>
    </citation>
    <scope>NUCLEOTIDE SEQUENCE [LARGE SCALE GENOMIC DNA]</scope>
    <source>
        <strain evidence="1">34H</strain>
    </source>
</reference>
<gene>
    <name evidence="1" type="ordered locus">CPS_4834</name>
</gene>
<dbReference type="EMBL" id="CP000083">
    <property type="protein sequence ID" value="AAZ24459.1"/>
    <property type="molecule type" value="Genomic_DNA"/>
</dbReference>
<dbReference type="HOGENOM" id="CLU_150651_1_0_6"/>
<dbReference type="Proteomes" id="UP000000547">
    <property type="component" value="Chromosome"/>
</dbReference>